<evidence type="ECO:0000259" key="9">
    <source>
        <dbReference type="PROSITE" id="PS50109"/>
    </source>
</evidence>
<dbReference type="Pfam" id="PF02518">
    <property type="entry name" value="HATPase_c"/>
    <property type="match status" value="1"/>
</dbReference>
<dbReference type="PANTHER" id="PTHR44936:SF10">
    <property type="entry name" value="SENSOR PROTEIN RSTB"/>
    <property type="match status" value="1"/>
</dbReference>
<feature type="transmembrane region" description="Helical" evidence="8">
    <location>
        <begin position="148"/>
        <end position="172"/>
    </location>
</feature>
<protein>
    <recommendedName>
        <fullName evidence="2">histidine kinase</fullName>
        <ecNumber evidence="2">2.7.13.3</ecNumber>
    </recommendedName>
</protein>
<evidence type="ECO:0000256" key="8">
    <source>
        <dbReference type="SAM" id="Phobius"/>
    </source>
</evidence>
<dbReference type="SUPFAM" id="SSF47384">
    <property type="entry name" value="Homodimeric domain of signal transducing histidine kinase"/>
    <property type="match status" value="1"/>
</dbReference>
<keyword evidence="11" id="KW-1185">Reference proteome</keyword>
<dbReference type="Gene3D" id="1.10.287.130">
    <property type="match status" value="1"/>
</dbReference>
<reference evidence="10 11" key="1">
    <citation type="submission" date="2016-10" db="EMBL/GenBank/DDBJ databases">
        <authorList>
            <person name="de Groot N.N."/>
        </authorList>
    </citation>
    <scope>NUCLEOTIDE SEQUENCE [LARGE SCALE GENOMIC DNA]</scope>
    <source>
        <strain evidence="10 11">DSM 13760</strain>
    </source>
</reference>
<feature type="domain" description="Histidine kinase" evidence="9">
    <location>
        <begin position="254"/>
        <end position="464"/>
    </location>
</feature>
<gene>
    <name evidence="10" type="ORF">SAMN04488559_10989</name>
</gene>
<keyword evidence="7" id="KW-0902">Two-component regulatory system</keyword>
<evidence type="ECO:0000256" key="2">
    <source>
        <dbReference type="ARBA" id="ARBA00012438"/>
    </source>
</evidence>
<proteinExistence type="predicted"/>
<dbReference type="EC" id="2.7.13.3" evidence="2"/>
<dbReference type="RefSeq" id="WP_092652310.1">
    <property type="nucleotide sequence ID" value="NZ_FOHA01000009.1"/>
</dbReference>
<keyword evidence="6" id="KW-0067">ATP-binding</keyword>
<dbReference type="SUPFAM" id="SSF55874">
    <property type="entry name" value="ATPase domain of HSP90 chaperone/DNA topoisomerase II/histidine kinase"/>
    <property type="match status" value="1"/>
</dbReference>
<dbReference type="OrthoDB" id="84942at2"/>
<dbReference type="SMART" id="SM00387">
    <property type="entry name" value="HATPase_c"/>
    <property type="match status" value="1"/>
</dbReference>
<evidence type="ECO:0000256" key="1">
    <source>
        <dbReference type="ARBA" id="ARBA00000085"/>
    </source>
</evidence>
<keyword evidence="5 10" id="KW-0418">Kinase</keyword>
<organism evidence="10 11">
    <name type="scientific">Isobaculum melis</name>
    <dbReference type="NCBI Taxonomy" id="142588"/>
    <lineage>
        <taxon>Bacteria</taxon>
        <taxon>Bacillati</taxon>
        <taxon>Bacillota</taxon>
        <taxon>Bacilli</taxon>
        <taxon>Lactobacillales</taxon>
        <taxon>Carnobacteriaceae</taxon>
        <taxon>Isobaculum</taxon>
    </lineage>
</organism>
<evidence type="ECO:0000256" key="3">
    <source>
        <dbReference type="ARBA" id="ARBA00022679"/>
    </source>
</evidence>
<dbReference type="GO" id="GO:0005524">
    <property type="term" value="F:ATP binding"/>
    <property type="evidence" value="ECO:0007669"/>
    <property type="project" value="UniProtKB-KW"/>
</dbReference>
<evidence type="ECO:0000256" key="4">
    <source>
        <dbReference type="ARBA" id="ARBA00022741"/>
    </source>
</evidence>
<dbReference type="EMBL" id="FOHA01000009">
    <property type="protein sequence ID" value="SER89168.1"/>
    <property type="molecule type" value="Genomic_DNA"/>
</dbReference>
<dbReference type="PANTHER" id="PTHR44936">
    <property type="entry name" value="SENSOR PROTEIN CREC"/>
    <property type="match status" value="1"/>
</dbReference>
<dbReference type="Proteomes" id="UP000198948">
    <property type="component" value="Unassembled WGS sequence"/>
</dbReference>
<dbReference type="InterPro" id="IPR050980">
    <property type="entry name" value="2C_sensor_his_kinase"/>
</dbReference>
<dbReference type="InterPro" id="IPR036097">
    <property type="entry name" value="HisK_dim/P_sf"/>
</dbReference>
<evidence type="ECO:0000256" key="7">
    <source>
        <dbReference type="ARBA" id="ARBA00023012"/>
    </source>
</evidence>
<keyword evidence="4" id="KW-0547">Nucleotide-binding</keyword>
<evidence type="ECO:0000256" key="6">
    <source>
        <dbReference type="ARBA" id="ARBA00022840"/>
    </source>
</evidence>
<keyword evidence="8" id="KW-0472">Membrane</keyword>
<dbReference type="InterPro" id="IPR003594">
    <property type="entry name" value="HATPase_dom"/>
</dbReference>
<evidence type="ECO:0000313" key="11">
    <source>
        <dbReference type="Proteomes" id="UP000198948"/>
    </source>
</evidence>
<dbReference type="PROSITE" id="PS50109">
    <property type="entry name" value="HIS_KIN"/>
    <property type="match status" value="1"/>
</dbReference>
<evidence type="ECO:0000256" key="5">
    <source>
        <dbReference type="ARBA" id="ARBA00022777"/>
    </source>
</evidence>
<feature type="transmembrane region" description="Helical" evidence="8">
    <location>
        <begin position="20"/>
        <end position="38"/>
    </location>
</feature>
<dbReference type="Gene3D" id="3.30.565.10">
    <property type="entry name" value="Histidine kinase-like ATPase, C-terminal domain"/>
    <property type="match status" value="1"/>
</dbReference>
<accession>A0A1H9SW98</accession>
<keyword evidence="8" id="KW-1133">Transmembrane helix</keyword>
<keyword evidence="8" id="KW-0812">Transmembrane</keyword>
<dbReference type="InterPro" id="IPR036890">
    <property type="entry name" value="HATPase_C_sf"/>
</dbReference>
<keyword evidence="3" id="KW-0808">Transferase</keyword>
<evidence type="ECO:0000313" key="10">
    <source>
        <dbReference type="EMBL" id="SER89168.1"/>
    </source>
</evidence>
<dbReference type="STRING" id="142588.SAMN04488559_10989"/>
<sequence length="470" mass="54409">MSGLNKQKKSKKYIWRKSFYLLTCIYLSIVVVLALGAYKLPSIYEAVDSKRTEQIKENIEQVLQNKDRTAQEKQLHRIATDHHIDLVILTDDGFEFKTTKTSDFEVLQTDINTKLLSYQSSYHLKLNDVNYRIWLAVYQMEPQAFFEVVISLLVFSVLLLFTLLSSLIFIMFKKLIEPINRLKNNILKLKHFQFEDVSNDSKRTEYDAISEELSEFTDDLQGKIDNFGINYTLLEKELQAEKEKLIYKNQSLGTMVHHLKTPNALIALYAQQALMQTEDEATKAIIQKMQEQNQLLLTEIKEIVKLSHETATEKQPENMDVITVAREVLQRFEDLLRSKDILYNLDAPRHLAFTMDLTELKQLLYNMMSNAAQYTPVGGNIELTIYQKNQQLHIEAFNDIEQDHGIDFEQVFNLFYSNQGEKNGFGTGIGLYTIKNTVEKNHGSCTFTPVEAGVRLEIILPFGDENDEEI</sequence>
<dbReference type="GO" id="GO:0000155">
    <property type="term" value="F:phosphorelay sensor kinase activity"/>
    <property type="evidence" value="ECO:0007669"/>
    <property type="project" value="InterPro"/>
</dbReference>
<dbReference type="InterPro" id="IPR005467">
    <property type="entry name" value="His_kinase_dom"/>
</dbReference>
<comment type="catalytic activity">
    <reaction evidence="1">
        <text>ATP + protein L-histidine = ADP + protein N-phospho-L-histidine.</text>
        <dbReference type="EC" id="2.7.13.3"/>
    </reaction>
</comment>
<dbReference type="AlphaFoldDB" id="A0A1H9SW98"/>
<name>A0A1H9SW98_9LACT</name>